<evidence type="ECO:0000256" key="5">
    <source>
        <dbReference type="RuleBase" id="RU361277"/>
    </source>
</evidence>
<dbReference type="CDD" id="cd08287">
    <property type="entry name" value="FDH_like_ADH3"/>
    <property type="match status" value="1"/>
</dbReference>
<keyword evidence="2 5" id="KW-0479">Metal-binding</keyword>
<evidence type="ECO:0000313" key="8">
    <source>
        <dbReference type="Proteomes" id="UP000431080"/>
    </source>
</evidence>
<dbReference type="Gene3D" id="3.90.180.10">
    <property type="entry name" value="Medium-chain alcohol dehydrogenases, catalytic domain"/>
    <property type="match status" value="1"/>
</dbReference>
<dbReference type="PANTHER" id="PTHR42813">
    <property type="entry name" value="ZINC-TYPE ALCOHOL DEHYDROGENASE-LIKE"/>
    <property type="match status" value="1"/>
</dbReference>
<dbReference type="Pfam" id="PF08240">
    <property type="entry name" value="ADH_N"/>
    <property type="match status" value="1"/>
</dbReference>
<dbReference type="PROSITE" id="PS00059">
    <property type="entry name" value="ADH_ZINC"/>
    <property type="match status" value="1"/>
</dbReference>
<keyword evidence="3 5" id="KW-0862">Zinc</keyword>
<keyword evidence="4" id="KW-0560">Oxidoreductase</keyword>
<evidence type="ECO:0000256" key="4">
    <source>
        <dbReference type="ARBA" id="ARBA00023002"/>
    </source>
</evidence>
<dbReference type="InterPro" id="IPR013154">
    <property type="entry name" value="ADH-like_N"/>
</dbReference>
<proteinExistence type="inferred from homology"/>
<dbReference type="RefSeq" id="WP_153683591.1">
    <property type="nucleotide sequence ID" value="NZ_WJIF01000002.1"/>
</dbReference>
<feature type="domain" description="Enoyl reductase (ER)" evidence="6">
    <location>
        <begin position="7"/>
        <end position="347"/>
    </location>
</feature>
<dbReference type="GO" id="GO:0016491">
    <property type="term" value="F:oxidoreductase activity"/>
    <property type="evidence" value="ECO:0007669"/>
    <property type="project" value="UniProtKB-KW"/>
</dbReference>
<organism evidence="7 8">
    <name type="scientific">Agromyces agglutinans</name>
    <dbReference type="NCBI Taxonomy" id="2662258"/>
    <lineage>
        <taxon>Bacteria</taxon>
        <taxon>Bacillati</taxon>
        <taxon>Actinomycetota</taxon>
        <taxon>Actinomycetes</taxon>
        <taxon>Micrococcales</taxon>
        <taxon>Microbacteriaceae</taxon>
        <taxon>Agromyces</taxon>
    </lineage>
</organism>
<evidence type="ECO:0000259" key="6">
    <source>
        <dbReference type="SMART" id="SM00829"/>
    </source>
</evidence>
<dbReference type="EMBL" id="WJIF01000002">
    <property type="protein sequence ID" value="MRG59129.1"/>
    <property type="molecule type" value="Genomic_DNA"/>
</dbReference>
<evidence type="ECO:0000256" key="1">
    <source>
        <dbReference type="ARBA" id="ARBA00001947"/>
    </source>
</evidence>
<dbReference type="GO" id="GO:0008270">
    <property type="term" value="F:zinc ion binding"/>
    <property type="evidence" value="ECO:0007669"/>
    <property type="project" value="InterPro"/>
</dbReference>
<dbReference type="Gene3D" id="3.40.50.720">
    <property type="entry name" value="NAD(P)-binding Rossmann-like Domain"/>
    <property type="match status" value="1"/>
</dbReference>
<protein>
    <submittedName>
        <fullName evidence="7">Zinc-binding dehydrogenase</fullName>
    </submittedName>
</protein>
<name>A0A6I2F3I5_9MICO</name>
<dbReference type="InterPro" id="IPR036291">
    <property type="entry name" value="NAD(P)-bd_dom_sf"/>
</dbReference>
<dbReference type="PANTHER" id="PTHR42813:SF2">
    <property type="entry name" value="DEHYDROGENASE, ZINC-CONTAINING, PUTATIVE (AFU_ORTHOLOGUE AFUA_2G02810)-RELATED"/>
    <property type="match status" value="1"/>
</dbReference>
<gene>
    <name evidence="7" type="ORF">GE115_04490</name>
</gene>
<dbReference type="SUPFAM" id="SSF51735">
    <property type="entry name" value="NAD(P)-binding Rossmann-fold domains"/>
    <property type="match status" value="1"/>
</dbReference>
<keyword evidence="8" id="KW-1185">Reference proteome</keyword>
<sequence>MLATVIHAARDIRLDEVPDPVLAGGRDAIVRVVAACVCGSDLWPYRGITPTAEPHRIGHEFVGVVEAVGDEVDLVQVGDFVIAPFYVCDNTCVNCRNGVSTSCLHGSWWGGDDRFGGFADGAQGERVRVPLADGTLVVVPGPVADDEIPGLLTLADVMGTGHHAAVSAGVREGSTVAVVGDGAVGLCAVIAARRLGASTVIAMSRHRDRQDLAREFGATHIVADRGDLGVTAVREITGGIGADCVLECVGTKESMDQALRSARPGGMVGYVGVPNGGPELPVRRLFNTNVGVNGGVAPVRGYIEELLPDVRSGAISPGRVFDLELPLADVAEAYAAMDERRAIKVLLRP</sequence>
<dbReference type="SUPFAM" id="SSF50129">
    <property type="entry name" value="GroES-like"/>
    <property type="match status" value="1"/>
</dbReference>
<comment type="similarity">
    <text evidence="5">Belongs to the zinc-containing alcohol dehydrogenase family.</text>
</comment>
<dbReference type="InterPro" id="IPR011032">
    <property type="entry name" value="GroES-like_sf"/>
</dbReference>
<dbReference type="InterPro" id="IPR020843">
    <property type="entry name" value="ER"/>
</dbReference>
<comment type="cofactor">
    <cofactor evidence="1 5">
        <name>Zn(2+)</name>
        <dbReference type="ChEBI" id="CHEBI:29105"/>
    </cofactor>
</comment>
<evidence type="ECO:0000256" key="3">
    <source>
        <dbReference type="ARBA" id="ARBA00022833"/>
    </source>
</evidence>
<dbReference type="AlphaFoldDB" id="A0A6I2F3I5"/>
<evidence type="ECO:0000256" key="2">
    <source>
        <dbReference type="ARBA" id="ARBA00022723"/>
    </source>
</evidence>
<comment type="caution">
    <text evidence="7">The sequence shown here is derived from an EMBL/GenBank/DDBJ whole genome shotgun (WGS) entry which is preliminary data.</text>
</comment>
<dbReference type="InterPro" id="IPR013149">
    <property type="entry name" value="ADH-like_C"/>
</dbReference>
<evidence type="ECO:0000313" key="7">
    <source>
        <dbReference type="EMBL" id="MRG59129.1"/>
    </source>
</evidence>
<dbReference type="Pfam" id="PF00107">
    <property type="entry name" value="ADH_zinc_N"/>
    <property type="match status" value="1"/>
</dbReference>
<reference evidence="7 8" key="1">
    <citation type="submission" date="2019-10" db="EMBL/GenBank/DDBJ databases">
        <authorList>
            <person name="Nie G."/>
            <person name="Ming H."/>
            <person name="Yi B."/>
        </authorList>
    </citation>
    <scope>NUCLEOTIDE SEQUENCE [LARGE SCALE GENOMIC DNA]</scope>
    <source>
        <strain evidence="7 8">CFH 90414</strain>
    </source>
</reference>
<accession>A0A6I2F3I5</accession>
<dbReference type="InterPro" id="IPR002328">
    <property type="entry name" value="ADH_Zn_CS"/>
</dbReference>
<dbReference type="Proteomes" id="UP000431080">
    <property type="component" value="Unassembled WGS sequence"/>
</dbReference>
<dbReference type="SMART" id="SM00829">
    <property type="entry name" value="PKS_ER"/>
    <property type="match status" value="1"/>
</dbReference>